<protein>
    <submittedName>
        <fullName evidence="1">Uncharacterized protein</fullName>
    </submittedName>
</protein>
<comment type="caution">
    <text evidence="1">The sequence shown here is derived from an EMBL/GenBank/DDBJ whole genome shotgun (WGS) entry which is preliminary data.</text>
</comment>
<sequence>MKIFKRLTNKQTDALLKYPAYISILAASLDDTLDKAEKKAAIEFAHIKTFTSDPLLTKFYLEADKVFRKNLEQLENELPKDKISREAAIKKELANLDKILKRLGKKYVIDVHQSMKSFKDHISRAHHNVLIDFIFPIPIPGLTDG</sequence>
<evidence type="ECO:0000313" key="1">
    <source>
        <dbReference type="EMBL" id="MCW3807433.1"/>
    </source>
</evidence>
<proteinExistence type="predicted"/>
<dbReference type="AlphaFoldDB" id="A0AAE3MGJ0"/>
<accession>A0AAE3MGJ0</accession>
<dbReference type="EMBL" id="JAPDPI010000046">
    <property type="protein sequence ID" value="MCW3807433.1"/>
    <property type="molecule type" value="Genomic_DNA"/>
</dbReference>
<reference evidence="1" key="1">
    <citation type="submission" date="2022-10" db="EMBL/GenBank/DDBJ databases">
        <authorList>
            <person name="Yu W.X."/>
        </authorList>
    </citation>
    <scope>NUCLEOTIDE SEQUENCE</scope>
    <source>
        <strain evidence="1">D04</strain>
    </source>
</reference>
<organism evidence="1 2">
    <name type="scientific">Plebeiibacterium marinum</name>
    <dbReference type="NCBI Taxonomy" id="2992111"/>
    <lineage>
        <taxon>Bacteria</taxon>
        <taxon>Pseudomonadati</taxon>
        <taxon>Bacteroidota</taxon>
        <taxon>Bacteroidia</taxon>
        <taxon>Marinilabiliales</taxon>
        <taxon>Marinilabiliaceae</taxon>
        <taxon>Plebeiibacterium</taxon>
    </lineage>
</organism>
<gene>
    <name evidence="1" type="ORF">OM074_17510</name>
</gene>
<dbReference type="Proteomes" id="UP001207408">
    <property type="component" value="Unassembled WGS sequence"/>
</dbReference>
<keyword evidence="2" id="KW-1185">Reference proteome</keyword>
<dbReference type="RefSeq" id="WP_301201839.1">
    <property type="nucleotide sequence ID" value="NZ_JAPDPI010000046.1"/>
</dbReference>
<evidence type="ECO:0000313" key="2">
    <source>
        <dbReference type="Proteomes" id="UP001207408"/>
    </source>
</evidence>
<name>A0AAE3MGJ0_9BACT</name>